<evidence type="ECO:0000313" key="4">
    <source>
        <dbReference type="Proteomes" id="UP000471166"/>
    </source>
</evidence>
<dbReference type="InterPro" id="IPR020845">
    <property type="entry name" value="AMP-binding_CS"/>
</dbReference>
<sequence length="533" mass="57470">MPLGNPLTVCAAFERVARIFPNAQAVVDSASQLTFAQLDAASRRCVALLRAQGVQPGTNVGLLTVPSTVHLLAWLSVVRLGAIPVVLHTREAPELLAGLCNKFNLTTLLHDMSLTAAAAEITPRTAHPVRTVALRSAVASEGRAGPTAPQLEIPRDLATFAPARDLPAPGEDEIAAIILSSGTTSLPKGVMHTHRALIDAARAGLSLYGALRPGHRVIIPYSTAFTAAYATFLPFLNAGACSVFLEKFDLLRYQQTVERQRITHMSLTPTMWRKLLTLPATPDTYRNVRVAQFAAEPMDSTTLQLIRDTVTPNIVQAYGSTETLAFLTVNHAEDMVGDRLTSVGRPFLNVEVRVVRQGGTVDDIVPVGEIGEVVATSPSVGAGIWGDQELTEKIFPIDSRGCRWWRSSDLARIDDDGFVFLEGRSDDMIISGGINIMPAAVEEILLRHPGVLEAAVVGVPHPEWGQQVHAFVVAQDPALTETELAAFVVDSSLSGYQRPRQFHFVSSLPRTATNKLNRRALRDSAGHGPGPVR</sequence>
<dbReference type="InterPro" id="IPR045851">
    <property type="entry name" value="AMP-bd_C_sf"/>
</dbReference>
<dbReference type="PROSITE" id="PS00455">
    <property type="entry name" value="AMP_BINDING"/>
    <property type="match status" value="1"/>
</dbReference>
<dbReference type="PANTHER" id="PTHR43767">
    <property type="entry name" value="LONG-CHAIN-FATTY-ACID--COA LIGASE"/>
    <property type="match status" value="1"/>
</dbReference>
<dbReference type="Gene3D" id="3.30.300.30">
    <property type="match status" value="1"/>
</dbReference>
<protein>
    <submittedName>
        <fullName evidence="3">Acyl--CoA ligase</fullName>
    </submittedName>
</protein>
<dbReference type="EMBL" id="JAAGVB010000060">
    <property type="protein sequence ID" value="NEW36040.1"/>
    <property type="molecule type" value="Genomic_DNA"/>
</dbReference>
<accession>A0A6P1CU06</accession>
<dbReference type="Pfam" id="PF00501">
    <property type="entry name" value="AMP-binding"/>
    <property type="match status" value="1"/>
</dbReference>
<dbReference type="Proteomes" id="UP000471166">
    <property type="component" value="Unassembled WGS sequence"/>
</dbReference>
<dbReference type="InterPro" id="IPR042099">
    <property type="entry name" value="ANL_N_sf"/>
</dbReference>
<dbReference type="InterPro" id="IPR000873">
    <property type="entry name" value="AMP-dep_synth/lig_dom"/>
</dbReference>
<dbReference type="SUPFAM" id="SSF56801">
    <property type="entry name" value="Acetyl-CoA synthetase-like"/>
    <property type="match status" value="1"/>
</dbReference>
<dbReference type="Pfam" id="PF13193">
    <property type="entry name" value="AMP-binding_C"/>
    <property type="match status" value="1"/>
</dbReference>
<proteinExistence type="predicted"/>
<dbReference type="RefSeq" id="WP_163847413.1">
    <property type="nucleotide sequence ID" value="NZ_JAAGVB010000060.1"/>
</dbReference>
<organism evidence="3 4">
    <name type="scientific">Nocardia cyriacigeorgica</name>
    <dbReference type="NCBI Taxonomy" id="135487"/>
    <lineage>
        <taxon>Bacteria</taxon>
        <taxon>Bacillati</taxon>
        <taxon>Actinomycetota</taxon>
        <taxon>Actinomycetes</taxon>
        <taxon>Mycobacteriales</taxon>
        <taxon>Nocardiaceae</taxon>
        <taxon>Nocardia</taxon>
    </lineage>
</organism>
<feature type="domain" description="AMP-dependent synthetase/ligase" evidence="1">
    <location>
        <begin position="13"/>
        <end position="385"/>
    </location>
</feature>
<dbReference type="InterPro" id="IPR025110">
    <property type="entry name" value="AMP-bd_C"/>
</dbReference>
<evidence type="ECO:0000259" key="2">
    <source>
        <dbReference type="Pfam" id="PF13193"/>
    </source>
</evidence>
<dbReference type="Gene3D" id="3.40.50.12780">
    <property type="entry name" value="N-terminal domain of ligase-like"/>
    <property type="match status" value="1"/>
</dbReference>
<dbReference type="GO" id="GO:0016878">
    <property type="term" value="F:acid-thiol ligase activity"/>
    <property type="evidence" value="ECO:0007669"/>
    <property type="project" value="UniProtKB-ARBA"/>
</dbReference>
<evidence type="ECO:0000313" key="3">
    <source>
        <dbReference type="EMBL" id="NEW36040.1"/>
    </source>
</evidence>
<dbReference type="InterPro" id="IPR050237">
    <property type="entry name" value="ATP-dep_AMP-bd_enzyme"/>
</dbReference>
<reference evidence="3 4" key="1">
    <citation type="submission" date="2020-01" db="EMBL/GenBank/DDBJ databases">
        <title>Genetics and antimicrobial susceptibilities of Nocardia species isolated from the soil; a comparison with species isolated from humans.</title>
        <authorList>
            <person name="Carrasco G."/>
            <person name="Monzon S."/>
            <person name="Sansegundo M."/>
            <person name="Garcia E."/>
            <person name="Garrido N."/>
            <person name="Medina M.J."/>
            <person name="Villalon P."/>
            <person name="Ramirez-Arocha A.C."/>
            <person name="Jimenez P."/>
            <person name="Cuesta I."/>
            <person name="Valdezate S."/>
        </authorList>
    </citation>
    <scope>NUCLEOTIDE SEQUENCE [LARGE SCALE GENOMIC DNA]</scope>
    <source>
        <strain evidence="3 4">CNM20110626</strain>
    </source>
</reference>
<feature type="domain" description="AMP-binding enzyme C-terminal" evidence="2">
    <location>
        <begin position="441"/>
        <end position="515"/>
    </location>
</feature>
<dbReference type="AlphaFoldDB" id="A0A6P1CU06"/>
<comment type="caution">
    <text evidence="3">The sequence shown here is derived from an EMBL/GenBank/DDBJ whole genome shotgun (WGS) entry which is preliminary data.</text>
</comment>
<evidence type="ECO:0000259" key="1">
    <source>
        <dbReference type="Pfam" id="PF00501"/>
    </source>
</evidence>
<dbReference type="PANTHER" id="PTHR43767:SF1">
    <property type="entry name" value="NONRIBOSOMAL PEPTIDE SYNTHASE PES1 (EUROFUNG)-RELATED"/>
    <property type="match status" value="1"/>
</dbReference>
<gene>
    <name evidence="3" type="ORF">GV791_26235</name>
</gene>
<keyword evidence="3" id="KW-0436">Ligase</keyword>
<name>A0A6P1CU06_9NOCA</name>